<dbReference type="GeneID" id="94493714"/>
<dbReference type="EMBL" id="CP137845">
    <property type="protein sequence ID" value="WPB53807.1"/>
    <property type="molecule type" value="Genomic_DNA"/>
</dbReference>
<gene>
    <name evidence="1" type="ORF">R9B83_02345</name>
</gene>
<name>A0ABZ0P9W0_9BACT</name>
<protein>
    <submittedName>
        <fullName evidence="1">Uncharacterized protein</fullName>
    </submittedName>
</protein>
<keyword evidence="2" id="KW-1185">Reference proteome</keyword>
<dbReference type="RefSeq" id="WP_140031343.1">
    <property type="nucleotide sequence ID" value="NZ_CP137845.1"/>
</dbReference>
<proteinExistence type="predicted"/>
<organism evidence="1 2">
    <name type="scientific">Metamycoplasma equirhinis</name>
    <dbReference type="NCBI Taxonomy" id="92402"/>
    <lineage>
        <taxon>Bacteria</taxon>
        <taxon>Bacillati</taxon>
        <taxon>Mycoplasmatota</taxon>
        <taxon>Mycoplasmoidales</taxon>
        <taxon>Metamycoplasmataceae</taxon>
        <taxon>Metamycoplasma</taxon>
    </lineage>
</organism>
<accession>A0ABZ0P9W0</accession>
<reference evidence="1" key="1">
    <citation type="submission" date="2023-11" db="EMBL/GenBank/DDBJ databases">
        <title>Completed genome sequence of Mycoplasma equirhinis type strain M432/72.</title>
        <authorList>
            <person name="Spergser J."/>
        </authorList>
    </citation>
    <scope>NUCLEOTIDE SEQUENCE [LARGE SCALE GENOMIC DNA]</scope>
    <source>
        <strain evidence="1">M432/72</strain>
    </source>
</reference>
<sequence>MICSKLLMPLLNGNDYEILPLMRTIEFVIYIKVSKIKHNDEISCLSEIEMPTEYDAKKFSNLYFSKGEYFIAENEHFDNETNNQWKNWKYNDDESNYFASKFILKTLEEIYELLTKKNLNNKTLIILTQGIGKNQPYYIWCDPILAKKQLDSLYDQTINDTILISATDVYISELPKANNLFLNENNTNTRYLANQLSLFILKIIDIIKKKIANIN</sequence>
<dbReference type="Proteomes" id="UP001303601">
    <property type="component" value="Chromosome"/>
</dbReference>
<evidence type="ECO:0000313" key="2">
    <source>
        <dbReference type="Proteomes" id="UP001303601"/>
    </source>
</evidence>
<evidence type="ECO:0000313" key="1">
    <source>
        <dbReference type="EMBL" id="WPB53807.1"/>
    </source>
</evidence>